<evidence type="ECO:0000256" key="1">
    <source>
        <dbReference type="ARBA" id="ARBA00004651"/>
    </source>
</evidence>
<keyword evidence="4" id="KW-1003">Cell membrane</keyword>
<evidence type="ECO:0000256" key="8">
    <source>
        <dbReference type="SAM" id="Phobius"/>
    </source>
</evidence>
<evidence type="ECO:0000313" key="10">
    <source>
        <dbReference type="Proteomes" id="UP000199495"/>
    </source>
</evidence>
<dbReference type="Proteomes" id="UP000199495">
    <property type="component" value="Unassembled WGS sequence"/>
</dbReference>
<dbReference type="InterPro" id="IPR007208">
    <property type="entry name" value="MrpF/PhaF-like"/>
</dbReference>
<dbReference type="PANTHER" id="PTHR34702:SF1">
    <property type="entry name" value="NA(+)_H(+) ANTIPORTER SUBUNIT F"/>
    <property type="match status" value="1"/>
</dbReference>
<keyword evidence="10" id="KW-1185">Reference proteome</keyword>
<dbReference type="OrthoDB" id="9800226at2"/>
<dbReference type="GO" id="GO:0015385">
    <property type="term" value="F:sodium:proton antiporter activity"/>
    <property type="evidence" value="ECO:0007669"/>
    <property type="project" value="TreeGrafter"/>
</dbReference>
<dbReference type="PANTHER" id="PTHR34702">
    <property type="entry name" value="NA(+)/H(+) ANTIPORTER SUBUNIT F1"/>
    <property type="match status" value="1"/>
</dbReference>
<keyword evidence="5 8" id="KW-0812">Transmembrane</keyword>
<comment type="similarity">
    <text evidence="2">Belongs to the CPA3 antiporters (TC 2.A.63) subunit F family.</text>
</comment>
<keyword evidence="7 8" id="KW-0472">Membrane</keyword>
<sequence length="97" mass="10295">MIEQLDSVVTLAALVLIAILMIPLAMTVFRMVVGPGYADRFIALDMLTAIAVATAGLTAVATTRREFLDIAFGVALIGFLATCALAALLERRKGDKQ</sequence>
<reference evidence="9 10" key="1">
    <citation type="submission" date="2016-10" db="EMBL/GenBank/DDBJ databases">
        <authorList>
            <person name="de Groot N.N."/>
        </authorList>
    </citation>
    <scope>NUCLEOTIDE SEQUENCE [LARGE SCALE GENOMIC DNA]</scope>
    <source>
        <strain evidence="9 10">CGMCC 1.10267</strain>
    </source>
</reference>
<proteinExistence type="inferred from homology"/>
<evidence type="ECO:0000256" key="6">
    <source>
        <dbReference type="ARBA" id="ARBA00022989"/>
    </source>
</evidence>
<evidence type="ECO:0000256" key="5">
    <source>
        <dbReference type="ARBA" id="ARBA00022692"/>
    </source>
</evidence>
<keyword evidence="6 8" id="KW-1133">Transmembrane helix</keyword>
<dbReference type="STRING" id="440168.SAMN04487974_102333"/>
<evidence type="ECO:0000256" key="4">
    <source>
        <dbReference type="ARBA" id="ARBA00022475"/>
    </source>
</evidence>
<evidence type="ECO:0000313" key="9">
    <source>
        <dbReference type="EMBL" id="SDG38614.1"/>
    </source>
</evidence>
<feature type="transmembrane region" description="Helical" evidence="8">
    <location>
        <begin position="12"/>
        <end position="29"/>
    </location>
</feature>
<gene>
    <name evidence="9" type="ORF">SAMN04487974_102333</name>
</gene>
<name>A0A1G7TUB5_9HYPH</name>
<dbReference type="AlphaFoldDB" id="A0A1G7TUB5"/>
<dbReference type="EMBL" id="FNCS01000002">
    <property type="protein sequence ID" value="SDG38614.1"/>
    <property type="molecule type" value="Genomic_DNA"/>
</dbReference>
<feature type="transmembrane region" description="Helical" evidence="8">
    <location>
        <begin position="41"/>
        <end position="61"/>
    </location>
</feature>
<feature type="transmembrane region" description="Helical" evidence="8">
    <location>
        <begin position="67"/>
        <end position="89"/>
    </location>
</feature>
<organism evidence="9 10">
    <name type="scientific">Pelagibacterium luteolum</name>
    <dbReference type="NCBI Taxonomy" id="440168"/>
    <lineage>
        <taxon>Bacteria</taxon>
        <taxon>Pseudomonadati</taxon>
        <taxon>Pseudomonadota</taxon>
        <taxon>Alphaproteobacteria</taxon>
        <taxon>Hyphomicrobiales</taxon>
        <taxon>Devosiaceae</taxon>
        <taxon>Pelagibacterium</taxon>
    </lineage>
</organism>
<protein>
    <submittedName>
        <fullName evidence="9">Multicomponent Na+:H+ antiporter subunit F</fullName>
    </submittedName>
</protein>
<keyword evidence="3" id="KW-0813">Transport</keyword>
<dbReference type="Pfam" id="PF04066">
    <property type="entry name" value="MrpF_PhaF"/>
    <property type="match status" value="1"/>
</dbReference>
<dbReference type="GO" id="GO:0005886">
    <property type="term" value="C:plasma membrane"/>
    <property type="evidence" value="ECO:0007669"/>
    <property type="project" value="UniProtKB-SubCell"/>
</dbReference>
<evidence type="ECO:0000256" key="3">
    <source>
        <dbReference type="ARBA" id="ARBA00022448"/>
    </source>
</evidence>
<dbReference type="RefSeq" id="WP_090593176.1">
    <property type="nucleotide sequence ID" value="NZ_FNCS01000002.1"/>
</dbReference>
<comment type="subcellular location">
    <subcellularLocation>
        <location evidence="1">Cell membrane</location>
        <topology evidence="1">Multi-pass membrane protein</topology>
    </subcellularLocation>
</comment>
<evidence type="ECO:0000256" key="7">
    <source>
        <dbReference type="ARBA" id="ARBA00023136"/>
    </source>
</evidence>
<accession>A0A1G7TUB5</accession>
<evidence type="ECO:0000256" key="2">
    <source>
        <dbReference type="ARBA" id="ARBA00009212"/>
    </source>
</evidence>